<organism evidence="2 3">
    <name type="scientific">Linum trigynum</name>
    <dbReference type="NCBI Taxonomy" id="586398"/>
    <lineage>
        <taxon>Eukaryota</taxon>
        <taxon>Viridiplantae</taxon>
        <taxon>Streptophyta</taxon>
        <taxon>Embryophyta</taxon>
        <taxon>Tracheophyta</taxon>
        <taxon>Spermatophyta</taxon>
        <taxon>Magnoliopsida</taxon>
        <taxon>eudicotyledons</taxon>
        <taxon>Gunneridae</taxon>
        <taxon>Pentapetalae</taxon>
        <taxon>rosids</taxon>
        <taxon>fabids</taxon>
        <taxon>Malpighiales</taxon>
        <taxon>Linaceae</taxon>
        <taxon>Linum</taxon>
    </lineage>
</organism>
<dbReference type="InterPro" id="IPR000477">
    <property type="entry name" value="RT_dom"/>
</dbReference>
<dbReference type="PANTHER" id="PTHR33116:SF86">
    <property type="entry name" value="REVERSE TRANSCRIPTASE DOMAIN-CONTAINING PROTEIN"/>
    <property type="match status" value="1"/>
</dbReference>
<feature type="domain" description="Reverse transcriptase" evidence="1">
    <location>
        <begin position="1"/>
        <end position="195"/>
    </location>
</feature>
<proteinExistence type="predicted"/>
<evidence type="ECO:0000259" key="1">
    <source>
        <dbReference type="PROSITE" id="PS50878"/>
    </source>
</evidence>
<dbReference type="PROSITE" id="PS50878">
    <property type="entry name" value="RT_POL"/>
    <property type="match status" value="1"/>
</dbReference>
<reference evidence="2 3" key="1">
    <citation type="submission" date="2024-04" db="EMBL/GenBank/DDBJ databases">
        <authorList>
            <person name="Fracassetti M."/>
        </authorList>
    </citation>
    <scope>NUCLEOTIDE SEQUENCE [LARGE SCALE GENOMIC DNA]</scope>
</reference>
<dbReference type="EMBL" id="OZ034819">
    <property type="protein sequence ID" value="CAL1398235.1"/>
    <property type="molecule type" value="Genomic_DNA"/>
</dbReference>
<dbReference type="Pfam" id="PF00078">
    <property type="entry name" value="RVT_1"/>
    <property type="match status" value="1"/>
</dbReference>
<dbReference type="InterPro" id="IPR043502">
    <property type="entry name" value="DNA/RNA_pol_sf"/>
</dbReference>
<dbReference type="PANTHER" id="PTHR33116">
    <property type="entry name" value="REVERSE TRANSCRIPTASE ZINC-BINDING DOMAIN-CONTAINING PROTEIN-RELATED-RELATED"/>
    <property type="match status" value="1"/>
</dbReference>
<name>A0AAV2FJ28_9ROSI</name>
<dbReference type="AlphaFoldDB" id="A0AAV2FJ28"/>
<dbReference type="Proteomes" id="UP001497516">
    <property type="component" value="Chromosome 6"/>
</dbReference>
<evidence type="ECO:0000313" key="3">
    <source>
        <dbReference type="Proteomes" id="UP001497516"/>
    </source>
</evidence>
<keyword evidence="3" id="KW-1185">Reference proteome</keyword>
<accession>A0AAV2FJ28</accession>
<sequence length="682" mass="77977">MARKIGKKGYMVLKVDLAKAYDRIGWEFLHETLQAARLPDLCIKWIMECVTSTSYQVLWNGGETDSFTPSRGLRQGCPLSPYLFTLCIERLSHCIGSEVKKHKWKPVRLSPGGPALSHLFFADDLVLFAEASIIQADIVMECLNNFCLASGEMISKEKSRVFFSRNVKNKDRNDICNRMGIQATTDLGRYLGVPVLHGRITKSTYKFILDRIDQKLTSWKARTLSLAGRVTLAVSVLNALPTYAMQTTCLPLSICDAIDRKVRSFVWGSIEGKRKTHLVAWDNICKPKSQGGLGLKSARHMNMAYMIKLGWHMLNNASDLWVQVLQGKYFKHQGGDITTMKKSNHSNLWKAIVRGMRLMREATCWSIRDGRNTLFWKQPWIDHSTILADFATTDINEEDLDSTVADWVTEEGKWDWNKLGQYLPNEVILTIAGVDAPDPELGEDVTIWGLEKDGRFSLKSAYRLVADIEEQEDDGRWKAVWKWRGPSRIKHFLWLATHERLLTNKEREKRKLTTCNLCNHCNEEEETIEHILRKCKKAKSIWETFQNKESTVSRSLNFTDWLLHNIKCEETATEFGIICWQLWKQRNEEVMEGCAFKKESVTAKIKAWFNIVNQAQANQQKTAGFVPKKRTPCDVGWKLPEEGWIQLHSDGSFHAQSGKAAAGGLFRDHLGRCLGAYVCNFV</sequence>
<dbReference type="Pfam" id="PF13966">
    <property type="entry name" value="zf-RVT"/>
    <property type="match status" value="1"/>
</dbReference>
<dbReference type="CDD" id="cd01650">
    <property type="entry name" value="RT_nLTR_like"/>
    <property type="match status" value="1"/>
</dbReference>
<dbReference type="SUPFAM" id="SSF56672">
    <property type="entry name" value="DNA/RNA polymerases"/>
    <property type="match status" value="1"/>
</dbReference>
<protein>
    <recommendedName>
        <fullName evidence="1">Reverse transcriptase domain-containing protein</fullName>
    </recommendedName>
</protein>
<evidence type="ECO:0000313" key="2">
    <source>
        <dbReference type="EMBL" id="CAL1398235.1"/>
    </source>
</evidence>
<gene>
    <name evidence="2" type="ORF">LTRI10_LOCUS38479</name>
</gene>
<dbReference type="InterPro" id="IPR026960">
    <property type="entry name" value="RVT-Znf"/>
</dbReference>